<dbReference type="Proteomes" id="UP000285908">
    <property type="component" value="Unassembled WGS sequence"/>
</dbReference>
<evidence type="ECO:0000313" key="2">
    <source>
        <dbReference type="EMBL" id="RVV99836.1"/>
    </source>
</evidence>
<keyword evidence="1" id="KW-0472">Membrane</keyword>
<reference evidence="2 3" key="1">
    <citation type="submission" date="2018-11" db="EMBL/GenBank/DDBJ databases">
        <title>Mesobaculum littorinae gen. nov., sp. nov., isolated from Littorina scabra that represents a novel genus of the order Rhodobacteraceae.</title>
        <authorList>
            <person name="Li F."/>
        </authorList>
    </citation>
    <scope>NUCLEOTIDE SEQUENCE [LARGE SCALE GENOMIC DNA]</scope>
    <source>
        <strain evidence="2 3">M0103</strain>
    </source>
</reference>
<dbReference type="PANTHER" id="PTHR41795">
    <property type="entry name" value="EXOPOLYSACCHARIDE SYNTHESIS PROTEIN"/>
    <property type="match status" value="1"/>
</dbReference>
<dbReference type="PANTHER" id="PTHR41795:SF1">
    <property type="entry name" value="EXOPOLYSACCHARIDE SYNTHESIS PROTEIN"/>
    <property type="match status" value="1"/>
</dbReference>
<keyword evidence="3" id="KW-1185">Reference proteome</keyword>
<evidence type="ECO:0000256" key="1">
    <source>
        <dbReference type="SAM" id="Phobius"/>
    </source>
</evidence>
<feature type="transmembrane region" description="Helical" evidence="1">
    <location>
        <begin position="65"/>
        <end position="85"/>
    </location>
</feature>
<sequence length="206" mass="22043">MTDNLQARDGGDDTSSVRAIVDRLDGLSDDDQVSLGAIIQAFGQASFLPVMLIPALLVVSPLSGIPFFSSVCGLSIALIAAQLTFGRDHLWLPGVLMRRRIPGERLHSAMGRMRRFADWLDRHARDRLRVLVVPPVVVLSRVICILAGLAMPFLELVPFSSSILGAAVTLITVGFLARDGLYVLGGFVFVGIASLVPIFVAGHIAG</sequence>
<dbReference type="Pfam" id="PF06055">
    <property type="entry name" value="ExoD"/>
    <property type="match status" value="1"/>
</dbReference>
<evidence type="ECO:0000313" key="3">
    <source>
        <dbReference type="Proteomes" id="UP000285908"/>
    </source>
</evidence>
<dbReference type="AlphaFoldDB" id="A0A438AMR0"/>
<organism evidence="2 3">
    <name type="scientific">Mesobaculum littorinae</name>
    <dbReference type="NCBI Taxonomy" id="2486419"/>
    <lineage>
        <taxon>Bacteria</taxon>
        <taxon>Pseudomonadati</taxon>
        <taxon>Pseudomonadota</taxon>
        <taxon>Alphaproteobacteria</taxon>
        <taxon>Rhodobacterales</taxon>
        <taxon>Roseobacteraceae</taxon>
        <taxon>Mesobaculum</taxon>
    </lineage>
</organism>
<feature type="transmembrane region" description="Helical" evidence="1">
    <location>
        <begin position="130"/>
        <end position="150"/>
    </location>
</feature>
<dbReference type="InterPro" id="IPR010331">
    <property type="entry name" value="ExoD"/>
</dbReference>
<dbReference type="PIRSF" id="PIRSF033239">
    <property type="entry name" value="ExoD"/>
    <property type="match status" value="1"/>
</dbReference>
<proteinExistence type="predicted"/>
<comment type="caution">
    <text evidence="2">The sequence shown here is derived from an EMBL/GenBank/DDBJ whole genome shotgun (WGS) entry which is preliminary data.</text>
</comment>
<feature type="transmembrane region" description="Helical" evidence="1">
    <location>
        <begin position="183"/>
        <end position="205"/>
    </location>
</feature>
<feature type="transmembrane region" description="Helical" evidence="1">
    <location>
        <begin position="156"/>
        <end position="176"/>
    </location>
</feature>
<accession>A0A438AMR0</accession>
<keyword evidence="1" id="KW-0812">Transmembrane</keyword>
<name>A0A438AMR0_9RHOB</name>
<protein>
    <submittedName>
        <fullName evidence="2">Exopolysaccharide biosynthesis protein</fullName>
    </submittedName>
</protein>
<dbReference type="RefSeq" id="WP_127905277.1">
    <property type="nucleotide sequence ID" value="NZ_RQXX01000001.1"/>
</dbReference>
<dbReference type="OrthoDB" id="7949130at2"/>
<dbReference type="EMBL" id="RQXX01000001">
    <property type="protein sequence ID" value="RVV99836.1"/>
    <property type="molecule type" value="Genomic_DNA"/>
</dbReference>
<keyword evidence="1" id="KW-1133">Transmembrane helix</keyword>
<gene>
    <name evidence="2" type="ORF">EKE94_03965</name>
</gene>